<name>A0ABM5L9G8_DIAVI</name>
<organism evidence="3 4">
    <name type="scientific">Diabrotica virgifera virgifera</name>
    <name type="common">western corn rootworm</name>
    <dbReference type="NCBI Taxonomy" id="50390"/>
    <lineage>
        <taxon>Eukaryota</taxon>
        <taxon>Metazoa</taxon>
        <taxon>Ecdysozoa</taxon>
        <taxon>Arthropoda</taxon>
        <taxon>Hexapoda</taxon>
        <taxon>Insecta</taxon>
        <taxon>Pterygota</taxon>
        <taxon>Neoptera</taxon>
        <taxon>Endopterygota</taxon>
        <taxon>Coleoptera</taxon>
        <taxon>Polyphaga</taxon>
        <taxon>Cucujiformia</taxon>
        <taxon>Chrysomeloidea</taxon>
        <taxon>Chrysomelidae</taxon>
        <taxon>Galerucinae</taxon>
        <taxon>Diabroticina</taxon>
        <taxon>Diabroticites</taxon>
        <taxon>Diabrotica</taxon>
    </lineage>
</organism>
<keyword evidence="4" id="KW-1185">Reference proteome</keyword>
<evidence type="ECO:0000313" key="4">
    <source>
        <dbReference type="Proteomes" id="UP001652700"/>
    </source>
</evidence>
<dbReference type="InterPro" id="IPR024224">
    <property type="entry name" value="DENND6"/>
</dbReference>
<evidence type="ECO:0000256" key="1">
    <source>
        <dbReference type="ARBA" id="ARBA00007159"/>
    </source>
</evidence>
<dbReference type="RefSeq" id="XP_050519079.1">
    <property type="nucleotide sequence ID" value="XM_050663122.1"/>
</dbReference>
<dbReference type="InterPro" id="IPR037516">
    <property type="entry name" value="Tripartite_DENN"/>
</dbReference>
<dbReference type="EnsemblMetazoa" id="XM_050663122.1">
    <property type="protein sequence ID" value="XP_050519079.1"/>
    <property type="gene ID" value="LOC126893171"/>
</dbReference>
<sequence>MNKNVKCQKWKCFYNFSTMTDGDNKLYENGIGDAWDSFHNWLYCICVVTFDLELGQALENVFPRHVNLTKQEISNVCYLAFPDSNSGCMGDTNFIIRLQNNQGTKNLRNEHHNYNAKCPTALQVDGSYYWGYVYFRQVKDVSLPRGYFQKSVVILSFLPFNNLFSKLCGFIAPEYFDNGDVTLEAVCYNIERWPPPRPGSTLNLPLLGSVFQTYIPLSTSANSTLALLSEPGDNQIQTNVEDINLFEILQPVLSYIHLLWELVIVSEPIVVMASSPTHCSSMVLALTRLICPLQYCGDYRPYFTIHDSEFKQFTSKSQGPPPVILGVTNPFFGKTLHHWPHTIHLSDDIGQAQKYKLKKTAPTKMIDNSPGVFTAYKPFLQKDKNIIKKLLSGVTSKRPFEVQSAILRRHLLELTQSFMIPLERYIASLMPLQKSIHPFKAPPSPLPFNPDSFFATLEAAGPQLTLNNTGIRGDWVGLYKKFFRSPNFTAWFNTRYTELTMKLQALQTEALSNADLKLWAQERPEVEIVDMVLRIQNKIQKCDQRDIPVDSAIKEKLSLRLNEITSGLPDDLKNILHVS</sequence>
<evidence type="ECO:0000313" key="3">
    <source>
        <dbReference type="EnsemblMetazoa" id="XP_050519079.1"/>
    </source>
</evidence>
<dbReference type="Proteomes" id="UP001652700">
    <property type="component" value="Unplaced"/>
</dbReference>
<proteinExistence type="inferred from homology"/>
<evidence type="ECO:0000259" key="2">
    <source>
        <dbReference type="PROSITE" id="PS50211"/>
    </source>
</evidence>
<protein>
    <recommendedName>
        <fullName evidence="2">UDENN domain-containing protein</fullName>
    </recommendedName>
</protein>
<dbReference type="Pfam" id="PF02141">
    <property type="entry name" value="DENN"/>
    <property type="match status" value="1"/>
</dbReference>
<dbReference type="InterPro" id="IPR001194">
    <property type="entry name" value="cDENN_dom"/>
</dbReference>
<dbReference type="PANTHER" id="PTHR13677">
    <property type="entry name" value="LD41638P"/>
    <property type="match status" value="1"/>
</dbReference>
<dbReference type="PANTHER" id="PTHR13677:SF0">
    <property type="entry name" value="LD41638P"/>
    <property type="match status" value="1"/>
</dbReference>
<reference evidence="3" key="1">
    <citation type="submission" date="2025-05" db="UniProtKB">
        <authorList>
            <consortium name="EnsemblMetazoa"/>
        </authorList>
    </citation>
    <scope>IDENTIFICATION</scope>
</reference>
<accession>A0ABM5L9G8</accession>
<feature type="domain" description="UDENN" evidence="2">
    <location>
        <begin position="43"/>
        <end position="493"/>
    </location>
</feature>
<dbReference type="GeneID" id="126893171"/>
<dbReference type="PROSITE" id="PS50211">
    <property type="entry name" value="DENN"/>
    <property type="match status" value="1"/>
</dbReference>
<comment type="similarity">
    <text evidence="1">Belongs to the DENND6 family.</text>
</comment>